<dbReference type="GO" id="GO:0005524">
    <property type="term" value="F:ATP binding"/>
    <property type="evidence" value="ECO:0007669"/>
    <property type="project" value="InterPro"/>
</dbReference>
<dbReference type="GO" id="GO:0006422">
    <property type="term" value="P:aspartyl-tRNA aminoacylation"/>
    <property type="evidence" value="ECO:0007669"/>
    <property type="project" value="InterPro"/>
</dbReference>
<dbReference type="Gene3D" id="3.30.930.10">
    <property type="entry name" value="Bira Bifunctional Protein, Domain 2"/>
    <property type="match status" value="2"/>
</dbReference>
<sequence length="366" mass="39988">MLSSFAMASSEAETAAQAPPPPTPADGNASETAAGAVSKKQAKKLAKKEAKEDRKQQSAAAAAAASQADAAEADPFAGNYGDVLVEDIQSKAISGREWTEIGALGADLACRVVLIRGVAQTIRPVSKKMAFVVLRQFMSTVQCVLTVDKEFVSPHMVKFATGLSKESIVDVEGMISIPKDPIKGTTQQVRKLYCINRSVPNLPINIEDAARSETEFERAELVSLFGSVFRAEDSYTHRHLCEFVGLDVEMEIKEHYFEHFYFYILCRYPLAVRPFYTMPCYDDPAYSNSFDVFIRVAAVTEVADNDVVGEGSFRGVRRWQGKLRSSPSMVEGATHRSSGGGRKLRKKARPSDPSVSDRGNLGLLCL</sequence>
<dbReference type="InterPro" id="IPR004523">
    <property type="entry name" value="Asp-tRNA_synthase_2"/>
</dbReference>
<feature type="region of interest" description="Disordered" evidence="2">
    <location>
        <begin position="1"/>
        <end position="63"/>
    </location>
</feature>
<dbReference type="EMBL" id="AMZH03005698">
    <property type="protein sequence ID" value="RRT65774.1"/>
    <property type="molecule type" value="Genomic_DNA"/>
</dbReference>
<dbReference type="Gene3D" id="2.40.50.140">
    <property type="entry name" value="Nucleic acid-binding proteins"/>
    <property type="match status" value="1"/>
</dbReference>
<evidence type="ECO:0000313" key="4">
    <source>
        <dbReference type="Proteomes" id="UP000287651"/>
    </source>
</evidence>
<proteinExistence type="predicted"/>
<dbReference type="GO" id="GO:0005829">
    <property type="term" value="C:cytosol"/>
    <property type="evidence" value="ECO:0007669"/>
    <property type="project" value="TreeGrafter"/>
</dbReference>
<feature type="compositionally biased region" description="Low complexity" evidence="2">
    <location>
        <begin position="1"/>
        <end position="17"/>
    </location>
</feature>
<dbReference type="SUPFAM" id="SSF55681">
    <property type="entry name" value="Class II aaRS and biotin synthetases"/>
    <property type="match status" value="1"/>
</dbReference>
<comment type="caution">
    <text evidence="3">The sequence shown here is derived from an EMBL/GenBank/DDBJ whole genome shotgun (WGS) entry which is preliminary data.</text>
</comment>
<reference evidence="3 4" key="1">
    <citation type="journal article" date="2014" name="Agronomy (Basel)">
        <title>A Draft Genome Sequence for Ensete ventricosum, the Drought-Tolerant Tree Against Hunger.</title>
        <authorList>
            <person name="Harrison J."/>
            <person name="Moore K.A."/>
            <person name="Paszkiewicz K."/>
            <person name="Jones T."/>
            <person name="Grant M."/>
            <person name="Ambacheew D."/>
            <person name="Muzemil S."/>
            <person name="Studholme D.J."/>
        </authorList>
    </citation>
    <scope>NUCLEOTIDE SEQUENCE [LARGE SCALE GENOMIC DNA]</scope>
</reference>
<dbReference type="PANTHER" id="PTHR43450:SF1">
    <property type="entry name" value="ASPARTATE--TRNA LIGASE, CYTOPLASMIC"/>
    <property type="match status" value="1"/>
</dbReference>
<dbReference type="SUPFAM" id="SSF50249">
    <property type="entry name" value="Nucleic acid-binding proteins"/>
    <property type="match status" value="1"/>
</dbReference>
<dbReference type="CDD" id="cd04320">
    <property type="entry name" value="AspRS_cyto_N"/>
    <property type="match status" value="1"/>
</dbReference>
<feature type="region of interest" description="Disordered" evidence="2">
    <location>
        <begin position="324"/>
        <end position="359"/>
    </location>
</feature>
<protein>
    <submittedName>
        <fullName evidence="3">Uncharacterized protein</fullName>
    </submittedName>
</protein>
<evidence type="ECO:0000313" key="3">
    <source>
        <dbReference type="EMBL" id="RRT65774.1"/>
    </source>
</evidence>
<dbReference type="PANTHER" id="PTHR43450">
    <property type="entry name" value="ASPARTYL-TRNA SYNTHETASE"/>
    <property type="match status" value="1"/>
</dbReference>
<evidence type="ECO:0000256" key="2">
    <source>
        <dbReference type="SAM" id="MobiDB-lite"/>
    </source>
</evidence>
<dbReference type="AlphaFoldDB" id="A0A426ZPC1"/>
<dbReference type="GO" id="GO:0004815">
    <property type="term" value="F:aspartate-tRNA ligase activity"/>
    <property type="evidence" value="ECO:0007669"/>
    <property type="project" value="InterPro"/>
</dbReference>
<evidence type="ECO:0000256" key="1">
    <source>
        <dbReference type="ARBA" id="ARBA00022490"/>
    </source>
</evidence>
<organism evidence="3 4">
    <name type="scientific">Ensete ventricosum</name>
    <name type="common">Abyssinian banana</name>
    <name type="synonym">Musa ensete</name>
    <dbReference type="NCBI Taxonomy" id="4639"/>
    <lineage>
        <taxon>Eukaryota</taxon>
        <taxon>Viridiplantae</taxon>
        <taxon>Streptophyta</taxon>
        <taxon>Embryophyta</taxon>
        <taxon>Tracheophyta</taxon>
        <taxon>Spermatophyta</taxon>
        <taxon>Magnoliopsida</taxon>
        <taxon>Liliopsida</taxon>
        <taxon>Zingiberales</taxon>
        <taxon>Musaceae</taxon>
        <taxon>Ensete</taxon>
    </lineage>
</organism>
<dbReference type="Proteomes" id="UP000287651">
    <property type="component" value="Unassembled WGS sequence"/>
</dbReference>
<dbReference type="InterPro" id="IPR045864">
    <property type="entry name" value="aa-tRNA-synth_II/BPL/LPL"/>
</dbReference>
<keyword evidence="1" id="KW-0963">Cytoplasm</keyword>
<feature type="compositionally biased region" description="Basic and acidic residues" evidence="2">
    <location>
        <begin position="47"/>
        <end position="56"/>
    </location>
</feature>
<gene>
    <name evidence="3" type="ORF">B296_00027970</name>
</gene>
<dbReference type="GO" id="GO:0017101">
    <property type="term" value="C:aminoacyl-tRNA synthetase multienzyme complex"/>
    <property type="evidence" value="ECO:0007669"/>
    <property type="project" value="TreeGrafter"/>
</dbReference>
<dbReference type="InterPro" id="IPR012340">
    <property type="entry name" value="NA-bd_OB-fold"/>
</dbReference>
<dbReference type="GO" id="GO:0003723">
    <property type="term" value="F:RNA binding"/>
    <property type="evidence" value="ECO:0007669"/>
    <property type="project" value="TreeGrafter"/>
</dbReference>
<name>A0A426ZPC1_ENSVE</name>
<accession>A0A426ZPC1</accession>